<gene>
    <name evidence="2" type="ORF">EV02_1843</name>
</gene>
<keyword evidence="1" id="KW-0472">Membrane</keyword>
<proteinExistence type="predicted"/>
<sequence>MSNNVSTSVSSNSITAVFAGFLGAFIVGSLGVQLVRTQKPSYQPQPLKVQPVIAHQSTIWAALGEQDTPIVKNKVSNAKTTGVVPVIGSEATLWAPLGLGN</sequence>
<protein>
    <submittedName>
        <fullName evidence="2">Uncharacterized protein</fullName>
    </submittedName>
</protein>
<dbReference type="Proteomes" id="UP000030345">
    <property type="component" value="Unassembled WGS sequence"/>
</dbReference>
<name>A0A0A2B955_PROMR</name>
<dbReference type="eggNOG" id="ENOG5032GH6">
    <property type="taxonomic scope" value="Bacteria"/>
</dbReference>
<organism evidence="2 3">
    <name type="scientific">Prochlorococcus marinus str. SB</name>
    <dbReference type="NCBI Taxonomy" id="59926"/>
    <lineage>
        <taxon>Bacteria</taxon>
        <taxon>Bacillati</taxon>
        <taxon>Cyanobacteriota</taxon>
        <taxon>Cyanophyceae</taxon>
        <taxon>Synechococcales</taxon>
        <taxon>Prochlorococcaceae</taxon>
        <taxon>Prochlorococcus</taxon>
    </lineage>
</organism>
<evidence type="ECO:0000256" key="1">
    <source>
        <dbReference type="SAM" id="Phobius"/>
    </source>
</evidence>
<dbReference type="EMBL" id="JNAS01000002">
    <property type="protein sequence ID" value="KGG09164.1"/>
    <property type="molecule type" value="Genomic_DNA"/>
</dbReference>
<dbReference type="AlphaFoldDB" id="A0A0A2B955"/>
<feature type="transmembrane region" description="Helical" evidence="1">
    <location>
        <begin position="12"/>
        <end position="35"/>
    </location>
</feature>
<comment type="caution">
    <text evidence="2">The sequence shown here is derived from an EMBL/GenBank/DDBJ whole genome shotgun (WGS) entry which is preliminary data.</text>
</comment>
<evidence type="ECO:0000313" key="3">
    <source>
        <dbReference type="Proteomes" id="UP000030345"/>
    </source>
</evidence>
<evidence type="ECO:0000313" key="2">
    <source>
        <dbReference type="EMBL" id="KGG09164.1"/>
    </source>
</evidence>
<dbReference type="RefSeq" id="WP_032520374.1">
    <property type="nucleotide sequence ID" value="NZ_CP138981.1"/>
</dbReference>
<dbReference type="STRING" id="59926.EV02_1843"/>
<reference evidence="3" key="1">
    <citation type="journal article" date="2014" name="Sci. Data">
        <title>Genomes of diverse isolates of the marine cyanobacterium Prochlorococcus.</title>
        <authorList>
            <person name="Biller S."/>
            <person name="Berube P."/>
            <person name="Thompson J."/>
            <person name="Kelly L."/>
            <person name="Roggensack S."/>
            <person name="Awad L."/>
            <person name="Roache-Johnson K."/>
            <person name="Ding H."/>
            <person name="Giovannoni S.J."/>
            <person name="Moore L.R."/>
            <person name="Chisholm S.W."/>
        </authorList>
    </citation>
    <scope>NUCLEOTIDE SEQUENCE [LARGE SCALE GENOMIC DNA]</scope>
    <source>
        <strain evidence="3">SB</strain>
    </source>
</reference>
<keyword evidence="1" id="KW-1133">Transmembrane helix</keyword>
<dbReference type="OrthoDB" id="541133at2"/>
<accession>A0A0A2B955</accession>
<keyword evidence="1" id="KW-0812">Transmembrane</keyword>